<dbReference type="InterPro" id="IPR036116">
    <property type="entry name" value="FN3_sf"/>
</dbReference>
<dbReference type="SUPFAM" id="SSF49265">
    <property type="entry name" value="Fibronectin type III"/>
    <property type="match status" value="1"/>
</dbReference>
<keyword evidence="1" id="KW-0732">Signal</keyword>
<evidence type="ECO:0000256" key="1">
    <source>
        <dbReference type="SAM" id="SignalP"/>
    </source>
</evidence>
<dbReference type="InterPro" id="IPR013783">
    <property type="entry name" value="Ig-like_fold"/>
</dbReference>
<proteinExistence type="predicted"/>
<reference evidence="2 3" key="1">
    <citation type="submission" date="2018-08" db="EMBL/GenBank/DDBJ databases">
        <title>A genome reference for cultivated species of the human gut microbiota.</title>
        <authorList>
            <person name="Zou Y."/>
            <person name="Xue W."/>
            <person name="Luo G."/>
        </authorList>
    </citation>
    <scope>NUCLEOTIDE SEQUENCE [LARGE SCALE GENOMIC DNA]</scope>
    <source>
        <strain evidence="2 3">AM07-24</strain>
    </source>
</reference>
<keyword evidence="3" id="KW-1185">Reference proteome</keyword>
<organism evidence="2 3">
    <name type="scientific">Emergencia timonensis</name>
    <dbReference type="NCBI Taxonomy" id="1776384"/>
    <lineage>
        <taxon>Bacteria</taxon>
        <taxon>Bacillati</taxon>
        <taxon>Bacillota</taxon>
        <taxon>Clostridia</taxon>
        <taxon>Peptostreptococcales</taxon>
        <taxon>Anaerovoracaceae</taxon>
        <taxon>Emergencia</taxon>
    </lineage>
</organism>
<dbReference type="STRING" id="1776384.GCA_900086585_00396"/>
<evidence type="ECO:0000313" key="2">
    <source>
        <dbReference type="EMBL" id="RHJ84030.1"/>
    </source>
</evidence>
<gene>
    <name evidence="2" type="ORF">DW099_17670</name>
</gene>
<dbReference type="RefSeq" id="WP_118336551.1">
    <property type="nucleotide sequence ID" value="NZ_AP025567.1"/>
</dbReference>
<dbReference type="Gene3D" id="2.60.40.10">
    <property type="entry name" value="Immunoglobulins"/>
    <property type="match status" value="2"/>
</dbReference>
<evidence type="ECO:0000313" key="3">
    <source>
        <dbReference type="Proteomes" id="UP000284841"/>
    </source>
</evidence>
<dbReference type="AlphaFoldDB" id="A0A415DV14"/>
<name>A0A415DV14_9FIRM</name>
<dbReference type="OrthoDB" id="1999618at2"/>
<comment type="caution">
    <text evidence="2">The sequence shown here is derived from an EMBL/GenBank/DDBJ whole genome shotgun (WGS) entry which is preliminary data.</text>
</comment>
<dbReference type="Proteomes" id="UP000284841">
    <property type="component" value="Unassembled WGS sequence"/>
</dbReference>
<evidence type="ECO:0008006" key="4">
    <source>
        <dbReference type="Google" id="ProtNLM"/>
    </source>
</evidence>
<protein>
    <recommendedName>
        <fullName evidence="4">Fibronectin type III domain-containing protein</fullName>
    </recommendedName>
</protein>
<dbReference type="EMBL" id="QRMS01000007">
    <property type="protein sequence ID" value="RHJ84030.1"/>
    <property type="molecule type" value="Genomic_DNA"/>
</dbReference>
<accession>A0A415DV14</accession>
<feature type="signal peptide" evidence="1">
    <location>
        <begin position="1"/>
        <end position="22"/>
    </location>
</feature>
<feature type="chain" id="PRO_5038754796" description="Fibronectin type III domain-containing protein" evidence="1">
    <location>
        <begin position="23"/>
        <end position="353"/>
    </location>
</feature>
<sequence length="353" mass="38944">MKKKLLIIVTAAALTFALLPQAAFGASSVSFSDRPVIKAETTGQRTIKVSWTKVKEAKGYELYRALPGKAFQKIKTVKSASLLTYADKDRKSNTSYYYRLKAYKVTKGKKVYGRYSWSVRGDAGLPQEVNGPWLEASGEKGIGFYWSYDGKADGCYIYRSESEDGDFSLIDNVTEKEESYWNYADDGVKGGETYFYKVQPYADCKGTLVKGRMSKALSASAIYDQPVAAKSSLINGKASNELIFKVTMETFSYDTVFAVSTDLTVEKEQRQVTLQQSWKNGDAEELRETFLHISGLSKDGITYTEDGSVTASGGETIYIKASCSDPVSVGTGETSRIIIHCLYDGNAAMLDNL</sequence>